<sequence>MRMILSLSALALGIGLAAPSAAQTVVQLGAAQTSAGSLPVVVAMQQGLFERNGITIERTDFAGGGPAVQALASGSIDVCICAADHAVRLQERGLGGKIIVALGDHHLYAIMAPADSEATDLASLQGLQVGVTSAGGLADNTVRWAINEIDLDPDTDYSIIAIGTGGAMRAAVENRAIAAGTFTTPDIQSNLALGDVYKIVHDFRSIPHAAQGIVVLDSWLEGNEETARQFAASVHEALQMVQADQAVLEEAIAEMFPQFEPALVTQVASDVRDDFLSKDGIVGREAYENMMETVAIADPNVEAVPYEDVVSTEYLP</sequence>
<organism evidence="5 6">
    <name type="scientific">Aurantimonas aggregata</name>
    <dbReference type="NCBI Taxonomy" id="2047720"/>
    <lineage>
        <taxon>Bacteria</taxon>
        <taxon>Pseudomonadati</taxon>
        <taxon>Pseudomonadota</taxon>
        <taxon>Alphaproteobacteria</taxon>
        <taxon>Hyphomicrobiales</taxon>
        <taxon>Aurantimonadaceae</taxon>
        <taxon>Aurantimonas</taxon>
    </lineage>
</organism>
<comment type="caution">
    <text evidence="5">The sequence shown here is derived from an EMBL/GenBank/DDBJ whole genome shotgun (WGS) entry which is preliminary data.</text>
</comment>
<keyword evidence="3 4" id="KW-0732">Signal</keyword>
<evidence type="ECO:0000256" key="4">
    <source>
        <dbReference type="SAM" id="SignalP"/>
    </source>
</evidence>
<feature type="chain" id="PRO_5027088379" evidence="4">
    <location>
        <begin position="23"/>
        <end position="316"/>
    </location>
</feature>
<gene>
    <name evidence="5" type="ORF">GTW51_16050</name>
</gene>
<dbReference type="Proteomes" id="UP000476332">
    <property type="component" value="Unassembled WGS sequence"/>
</dbReference>
<proteinExistence type="inferred from homology"/>
<dbReference type="Pfam" id="PF13379">
    <property type="entry name" value="NMT1_2"/>
    <property type="match status" value="1"/>
</dbReference>
<keyword evidence="6" id="KW-1185">Reference proteome</keyword>
<dbReference type="AlphaFoldDB" id="A0A6L9MK48"/>
<dbReference type="SUPFAM" id="SSF53850">
    <property type="entry name" value="Periplasmic binding protein-like II"/>
    <property type="match status" value="1"/>
</dbReference>
<dbReference type="PANTHER" id="PTHR30024">
    <property type="entry name" value="ALIPHATIC SULFONATES-BINDING PROTEIN-RELATED"/>
    <property type="match status" value="1"/>
</dbReference>
<accession>A0A6L9MK48</accession>
<comment type="similarity">
    <text evidence="2">Belongs to the bacterial solute-binding protein SsuA/TauA family.</text>
</comment>
<evidence type="ECO:0000313" key="5">
    <source>
        <dbReference type="EMBL" id="NDV88213.1"/>
    </source>
</evidence>
<evidence type="ECO:0000256" key="1">
    <source>
        <dbReference type="ARBA" id="ARBA00004418"/>
    </source>
</evidence>
<evidence type="ECO:0000256" key="2">
    <source>
        <dbReference type="ARBA" id="ARBA00010742"/>
    </source>
</evidence>
<reference evidence="5 6" key="1">
    <citation type="submission" date="2020-01" db="EMBL/GenBank/DDBJ databases">
        <title>Genomes of bacteria type strains.</title>
        <authorList>
            <person name="Chen J."/>
            <person name="Zhu S."/>
            <person name="Chen J."/>
        </authorList>
    </citation>
    <scope>NUCLEOTIDE SEQUENCE [LARGE SCALE GENOMIC DNA]</scope>
    <source>
        <strain evidence="5 6">KCTC 52919</strain>
    </source>
</reference>
<dbReference type="PANTHER" id="PTHR30024:SF47">
    <property type="entry name" value="TAURINE-BINDING PERIPLASMIC PROTEIN"/>
    <property type="match status" value="1"/>
</dbReference>
<dbReference type="GO" id="GO:0042918">
    <property type="term" value="P:alkanesulfonate transmembrane transport"/>
    <property type="evidence" value="ECO:0007669"/>
    <property type="project" value="TreeGrafter"/>
</dbReference>
<protein>
    <submittedName>
        <fullName evidence="5">ABC transporter substrate-binding protein</fullName>
    </submittedName>
</protein>
<comment type="subcellular location">
    <subcellularLocation>
        <location evidence="1">Periplasm</location>
    </subcellularLocation>
</comment>
<name>A0A6L9MK48_9HYPH</name>
<evidence type="ECO:0000313" key="6">
    <source>
        <dbReference type="Proteomes" id="UP000476332"/>
    </source>
</evidence>
<dbReference type="RefSeq" id="WP_163045051.1">
    <property type="nucleotide sequence ID" value="NZ_JAAAMJ010000014.1"/>
</dbReference>
<evidence type="ECO:0000256" key="3">
    <source>
        <dbReference type="ARBA" id="ARBA00022729"/>
    </source>
</evidence>
<dbReference type="Gene3D" id="3.40.190.10">
    <property type="entry name" value="Periplasmic binding protein-like II"/>
    <property type="match status" value="2"/>
</dbReference>
<feature type="signal peptide" evidence="4">
    <location>
        <begin position="1"/>
        <end position="22"/>
    </location>
</feature>
<dbReference type="GO" id="GO:0042597">
    <property type="term" value="C:periplasmic space"/>
    <property type="evidence" value="ECO:0007669"/>
    <property type="project" value="UniProtKB-SubCell"/>
</dbReference>
<dbReference type="EMBL" id="JAAAMJ010000014">
    <property type="protein sequence ID" value="NDV88213.1"/>
    <property type="molecule type" value="Genomic_DNA"/>
</dbReference>